<evidence type="ECO:0000313" key="1">
    <source>
        <dbReference type="EMBL" id="EEF62464.1"/>
    </source>
</evidence>
<dbReference type="AlphaFoldDB" id="B9XBZ6"/>
<accession>B9XBZ6</accession>
<comment type="caution">
    <text evidence="1">The sequence shown here is derived from an EMBL/GenBank/DDBJ whole genome shotgun (WGS) entry which is preliminary data.</text>
</comment>
<protein>
    <submittedName>
        <fullName evidence="1">Uncharacterized protein</fullName>
    </submittedName>
</protein>
<dbReference type="STRING" id="320771.Cflav_PD5099"/>
<dbReference type="Proteomes" id="UP000003688">
    <property type="component" value="Unassembled WGS sequence"/>
</dbReference>
<organism evidence="1 2">
    <name type="scientific">Pedosphaera parvula (strain Ellin514)</name>
    <dbReference type="NCBI Taxonomy" id="320771"/>
    <lineage>
        <taxon>Bacteria</taxon>
        <taxon>Pseudomonadati</taxon>
        <taxon>Verrucomicrobiota</taxon>
        <taxon>Pedosphaerae</taxon>
        <taxon>Pedosphaerales</taxon>
        <taxon>Pedosphaeraceae</taxon>
        <taxon>Pedosphaera</taxon>
    </lineage>
</organism>
<name>B9XBZ6_PEDPL</name>
<gene>
    <name evidence="1" type="ORF">Cflav_PD5099</name>
</gene>
<dbReference type="EMBL" id="ABOX02000004">
    <property type="protein sequence ID" value="EEF62464.1"/>
    <property type="molecule type" value="Genomic_DNA"/>
</dbReference>
<proteinExistence type="predicted"/>
<evidence type="ECO:0000313" key="2">
    <source>
        <dbReference type="Proteomes" id="UP000003688"/>
    </source>
</evidence>
<dbReference type="RefSeq" id="WP_007413344.1">
    <property type="nucleotide sequence ID" value="NZ_ABOX02000004.1"/>
</dbReference>
<keyword evidence="2" id="KW-1185">Reference proteome</keyword>
<reference evidence="1 2" key="1">
    <citation type="journal article" date="2011" name="J. Bacteriol.">
        <title>Genome sequence of 'Pedosphaera parvula' Ellin514, an aerobic Verrucomicrobial isolate from pasture soil.</title>
        <authorList>
            <person name="Kant R."/>
            <person name="van Passel M.W."/>
            <person name="Sangwan P."/>
            <person name="Palva A."/>
            <person name="Lucas S."/>
            <person name="Copeland A."/>
            <person name="Lapidus A."/>
            <person name="Glavina Del Rio T."/>
            <person name="Dalin E."/>
            <person name="Tice H."/>
            <person name="Bruce D."/>
            <person name="Goodwin L."/>
            <person name="Pitluck S."/>
            <person name="Chertkov O."/>
            <person name="Larimer F.W."/>
            <person name="Land M.L."/>
            <person name="Hauser L."/>
            <person name="Brettin T.S."/>
            <person name="Detter J.C."/>
            <person name="Han S."/>
            <person name="de Vos W.M."/>
            <person name="Janssen P.H."/>
            <person name="Smidt H."/>
        </authorList>
    </citation>
    <scope>NUCLEOTIDE SEQUENCE [LARGE SCALE GENOMIC DNA]</scope>
    <source>
        <strain evidence="1 2">Ellin514</strain>
    </source>
</reference>
<sequence>MMIGRRKAKDSRPERVVASFTEGGRAGESGEAILSAVKDWLWEGCVGFVSQYGEGDDGVGGDTLVGIHGGGLEGHGKKSVSSGLSR</sequence>